<reference evidence="4 5" key="1">
    <citation type="submission" date="2024-09" db="EMBL/GenBank/DDBJ databases">
        <title>A chromosome-level genome assembly of Gray's grenadier anchovy, Coilia grayii.</title>
        <authorList>
            <person name="Fu Z."/>
        </authorList>
    </citation>
    <scope>NUCLEOTIDE SEQUENCE [LARGE SCALE GENOMIC DNA]</scope>
    <source>
        <strain evidence="4">G4</strain>
        <tissue evidence="4">Muscle</tissue>
    </source>
</reference>
<keyword evidence="5" id="KW-1185">Reference proteome</keyword>
<dbReference type="PROSITE" id="PS50878">
    <property type="entry name" value="RT_POL"/>
    <property type="match status" value="1"/>
</dbReference>
<proteinExistence type="inferred from homology"/>
<name>A0ABD1KGU1_9TELE</name>
<dbReference type="InterPro" id="IPR050951">
    <property type="entry name" value="Retrovirus_Pol_polyprotein"/>
</dbReference>
<dbReference type="InterPro" id="IPR000477">
    <property type="entry name" value="RT_dom"/>
</dbReference>
<dbReference type="EC" id="3.1.26.4" evidence="2"/>
<dbReference type="AlphaFoldDB" id="A0ABD1KGU1"/>
<evidence type="ECO:0000259" key="3">
    <source>
        <dbReference type="PROSITE" id="PS50878"/>
    </source>
</evidence>
<dbReference type="CDD" id="cd01647">
    <property type="entry name" value="RT_LTR"/>
    <property type="match status" value="1"/>
</dbReference>
<dbReference type="Pfam" id="PF00078">
    <property type="entry name" value="RVT_1"/>
    <property type="match status" value="1"/>
</dbReference>
<accession>A0ABD1KGU1</accession>
<evidence type="ECO:0000256" key="2">
    <source>
        <dbReference type="ARBA" id="ARBA00012180"/>
    </source>
</evidence>
<dbReference type="PANTHER" id="PTHR37984:SF9">
    <property type="entry name" value="INTEGRASE CATALYTIC DOMAIN-CONTAINING PROTEIN"/>
    <property type="match status" value="1"/>
</dbReference>
<sequence>MLSRAKFFSKIDANMEFWQIPLTKDCAHYTTFITPFGRYFYNRLPFGISSAPEHFQNRMVKVTEGLEGVICHMDDVLIWGSMQAEHDARVHAVLQKAQEAGITLNTAKCEFSKTTVKFLSYVISPEGVRHAPCERWIRHRTSASSGASWAW</sequence>
<evidence type="ECO:0000256" key="1">
    <source>
        <dbReference type="ARBA" id="ARBA00010879"/>
    </source>
</evidence>
<dbReference type="EMBL" id="JBHFQA010000006">
    <property type="protein sequence ID" value="KAL2098368.1"/>
    <property type="molecule type" value="Genomic_DNA"/>
</dbReference>
<comment type="similarity">
    <text evidence="1">Belongs to the beta type-B retroviral polymerase family. HERV class-II K(HML-2) pol subfamily.</text>
</comment>
<dbReference type="InterPro" id="IPR043128">
    <property type="entry name" value="Rev_trsase/Diguanyl_cyclase"/>
</dbReference>
<comment type="caution">
    <text evidence="4">The sequence shown here is derived from an EMBL/GenBank/DDBJ whole genome shotgun (WGS) entry which is preliminary data.</text>
</comment>
<dbReference type="Gene3D" id="3.30.70.270">
    <property type="match status" value="1"/>
</dbReference>
<evidence type="ECO:0000313" key="5">
    <source>
        <dbReference type="Proteomes" id="UP001591681"/>
    </source>
</evidence>
<protein>
    <recommendedName>
        <fullName evidence="2">ribonuclease H</fullName>
        <ecNumber evidence="2">3.1.26.4</ecNumber>
    </recommendedName>
</protein>
<dbReference type="InterPro" id="IPR043502">
    <property type="entry name" value="DNA/RNA_pol_sf"/>
</dbReference>
<dbReference type="Proteomes" id="UP001591681">
    <property type="component" value="Unassembled WGS sequence"/>
</dbReference>
<dbReference type="SUPFAM" id="SSF56672">
    <property type="entry name" value="DNA/RNA polymerases"/>
    <property type="match status" value="1"/>
</dbReference>
<dbReference type="Gene3D" id="3.10.10.10">
    <property type="entry name" value="HIV Type 1 Reverse Transcriptase, subunit A, domain 1"/>
    <property type="match status" value="1"/>
</dbReference>
<dbReference type="GO" id="GO:0004523">
    <property type="term" value="F:RNA-DNA hybrid ribonuclease activity"/>
    <property type="evidence" value="ECO:0007669"/>
    <property type="project" value="UniProtKB-EC"/>
</dbReference>
<feature type="domain" description="Reverse transcriptase" evidence="3">
    <location>
        <begin position="1"/>
        <end position="123"/>
    </location>
</feature>
<dbReference type="PANTHER" id="PTHR37984">
    <property type="entry name" value="PROTEIN CBG26694"/>
    <property type="match status" value="1"/>
</dbReference>
<evidence type="ECO:0000313" key="4">
    <source>
        <dbReference type="EMBL" id="KAL2098368.1"/>
    </source>
</evidence>
<gene>
    <name evidence="4" type="ORF">ACEWY4_007575</name>
</gene>
<dbReference type="FunFam" id="3.30.70.270:FF:000003">
    <property type="entry name" value="Transposon Ty3-G Gag-Pol polyprotein"/>
    <property type="match status" value="1"/>
</dbReference>
<organism evidence="4 5">
    <name type="scientific">Coilia grayii</name>
    <name type="common">Gray's grenadier anchovy</name>
    <dbReference type="NCBI Taxonomy" id="363190"/>
    <lineage>
        <taxon>Eukaryota</taxon>
        <taxon>Metazoa</taxon>
        <taxon>Chordata</taxon>
        <taxon>Craniata</taxon>
        <taxon>Vertebrata</taxon>
        <taxon>Euteleostomi</taxon>
        <taxon>Actinopterygii</taxon>
        <taxon>Neopterygii</taxon>
        <taxon>Teleostei</taxon>
        <taxon>Clupei</taxon>
        <taxon>Clupeiformes</taxon>
        <taxon>Clupeoidei</taxon>
        <taxon>Engraulidae</taxon>
        <taxon>Coilinae</taxon>
        <taxon>Coilia</taxon>
    </lineage>
</organism>